<feature type="region of interest" description="Disordered" evidence="6">
    <location>
        <begin position="14"/>
        <end position="33"/>
    </location>
</feature>
<protein>
    <recommendedName>
        <fullName evidence="12">NACHT domain-containing protein</fullName>
    </recommendedName>
</protein>
<dbReference type="PANTHER" id="PTHR24123">
    <property type="entry name" value="ANKYRIN REPEAT-CONTAINING"/>
    <property type="match status" value="1"/>
</dbReference>
<organism evidence="10 11">
    <name type="scientific">Penicillium nalgiovense</name>
    <dbReference type="NCBI Taxonomy" id="60175"/>
    <lineage>
        <taxon>Eukaryota</taxon>
        <taxon>Fungi</taxon>
        <taxon>Dikarya</taxon>
        <taxon>Ascomycota</taxon>
        <taxon>Pezizomycotina</taxon>
        <taxon>Eurotiomycetes</taxon>
        <taxon>Eurotiomycetidae</taxon>
        <taxon>Eurotiales</taxon>
        <taxon>Aspergillaceae</taxon>
        <taxon>Penicillium</taxon>
    </lineage>
</organism>
<evidence type="ECO:0000313" key="10">
    <source>
        <dbReference type="EMBL" id="CAG8154051.1"/>
    </source>
</evidence>
<reference evidence="10" key="1">
    <citation type="submission" date="2021-07" db="EMBL/GenBank/DDBJ databases">
        <authorList>
            <person name="Branca A.L. A."/>
        </authorList>
    </citation>
    <scope>NUCLEOTIDE SEQUENCE</scope>
</reference>
<keyword evidence="2" id="KW-0677">Repeat</keyword>
<keyword evidence="3 4" id="KW-0040">ANK repeat</keyword>
<dbReference type="PROSITE" id="PS50297">
    <property type="entry name" value="ANK_REP_REGION"/>
    <property type="match status" value="1"/>
</dbReference>
<dbReference type="InterPro" id="IPR054471">
    <property type="entry name" value="GPIID_WHD"/>
</dbReference>
<dbReference type="Pfam" id="PF12796">
    <property type="entry name" value="Ank_2"/>
    <property type="match status" value="3"/>
</dbReference>
<evidence type="ECO:0008006" key="12">
    <source>
        <dbReference type="Google" id="ProtNLM"/>
    </source>
</evidence>
<evidence type="ECO:0000259" key="8">
    <source>
        <dbReference type="Pfam" id="PF22939"/>
    </source>
</evidence>
<accession>A0A9W4MU99</accession>
<dbReference type="PANTHER" id="PTHR24123:SF33">
    <property type="entry name" value="PROTEIN HOS4"/>
    <property type="match status" value="1"/>
</dbReference>
<dbReference type="EMBL" id="CAJVNV010000312">
    <property type="protein sequence ID" value="CAG8154051.1"/>
    <property type="molecule type" value="Genomic_DNA"/>
</dbReference>
<dbReference type="PROSITE" id="PS50088">
    <property type="entry name" value="ANK_REPEAT"/>
    <property type="match status" value="2"/>
</dbReference>
<evidence type="ECO:0000256" key="3">
    <source>
        <dbReference type="ARBA" id="ARBA00023043"/>
    </source>
</evidence>
<dbReference type="InterPro" id="IPR002110">
    <property type="entry name" value="Ankyrin_rpt"/>
</dbReference>
<gene>
    <name evidence="10" type="ORF">PNAL_LOCUS6176</name>
</gene>
<dbReference type="Proteomes" id="UP001153461">
    <property type="component" value="Unassembled WGS sequence"/>
</dbReference>
<dbReference type="InterPro" id="IPR027417">
    <property type="entry name" value="P-loop_NTPase"/>
</dbReference>
<evidence type="ECO:0000256" key="1">
    <source>
        <dbReference type="ARBA" id="ARBA00007920"/>
    </source>
</evidence>
<comment type="similarity">
    <text evidence="1">Belongs to the putative lipase ROG1 family.</text>
</comment>
<dbReference type="SUPFAM" id="SSF48403">
    <property type="entry name" value="Ankyrin repeat"/>
    <property type="match status" value="2"/>
</dbReference>
<dbReference type="AlphaFoldDB" id="A0A9W4MU99"/>
<dbReference type="Pfam" id="PF05057">
    <property type="entry name" value="DUF676"/>
    <property type="match status" value="1"/>
</dbReference>
<dbReference type="Gene3D" id="3.40.50.1820">
    <property type="entry name" value="alpha/beta hydrolase"/>
    <property type="match status" value="1"/>
</dbReference>
<dbReference type="GO" id="GO:0017000">
    <property type="term" value="P:antibiotic biosynthetic process"/>
    <property type="evidence" value="ECO:0007669"/>
    <property type="project" value="UniProtKB-ARBA"/>
</dbReference>
<proteinExistence type="inferred from homology"/>
<dbReference type="InterPro" id="IPR007751">
    <property type="entry name" value="DUF676_lipase-like"/>
</dbReference>
<evidence type="ECO:0000259" key="9">
    <source>
        <dbReference type="Pfam" id="PF24883"/>
    </source>
</evidence>
<sequence length="1260" mass="138239">MKRFFGNVIFASQKRPRTSSNPDLPEKPPPGSFPDGIQLLHDCPDAIVDICFIHGLSGDRDSTWTARGQSTPWPKTLLPSKLSKARILTYGYDAYIVRKSVASGNRLIDHATNLLNDLTTDRASYDASNRPLIFVAHSLGGLVCKEAILLSRDSPEAHLQGIFNHTEGIIFMGTPHRGAWMADWAKISVSVLGLAKSTNKSLLTILETDDQFLESIQIRFLSMIRKLRENGKRLEITCFFEELPLLGSVKVVSKASATFEGYNSISLRSNHCDMAKFDSTEDNGFKRLLGELTRWESGIETDPRGKIGITAKRDNGLSEPFRLWLEKGPSFLWTNGFLGCGKTHMCATAIDHLQNHHLRQGEYLKLKTGVAFFFFDFNRSSQQDDCDMLRSLLWQLSEELNDEHKQLQQLRALKQSLTRDVLTNCLHNIMKGFSKVFILIDALDESPAGTARARVLSTIEIMRNWNLPCLHLLVTSRDLVDIHDSLNPQQDQIVVMKNAAIQQDIANYIGYRLESHLVLKKYKERHREIQNLISERSQCAFRYAVCLFDHIDTAASLSQLNELVSSLPSSLDAAYEVILSNIPEAQANDAGRILRILCISSRPLTVDELIHALAVDLGQKSCLDIEGRPFDIIGIRLMLGCLIELTWKEDLFTQGCIIIQIAHLSVREYLESDKICQQQQKASRFAIKHSSAHMEIAQTCLLYILDPAISQREQSQDKLVKFPFTAYAAKEWFCHYKSSDTQRPDVKKLVVELFMDRGGCFNTWIQLRGLGDPWKRATGFACATDNHTTPLYHACLLGLAEIVAELVTFYDVNATGGQYGNALQAAISQGHIDVVCTLLDGIPDIDDIGKKCSSTEQAFLLDRQETGIRMLPNDSINVNARGGEYGTSLIAASYNGNRELVLMLLRKGLKINDQVGQYGNALAAASLRGHEAVVQVLLDNGADFNASGEKYGNALIAASGAGHSEIVQTLLDRKASIDSRGGEFGNAFWSASWGGHTNVLQMLLKSGAEINAEGSKFGTALSIASFRGHMAAVQMLIDHGANVNASSGRLGSALQAASLGAHIDLVKFLLDKKANVNASGGRFGNALQAASFGTRELMTQALQKLVRGMISKDVPILYQSSNALEVAAFDAFKWDKKALKEVSEAVLPLLANHSPAVDSGMRDPLIDASVTDRGALVQLLLDRSADPNAPGGEYGSALQAASAQGLETVVKILLNANADVQASGGLHGSALELASNQNHEGIVQILQEATSGLLPQDSPS</sequence>
<feature type="repeat" description="ANK" evidence="4">
    <location>
        <begin position="917"/>
        <end position="949"/>
    </location>
</feature>
<keyword evidence="5" id="KW-0175">Coiled coil</keyword>
<evidence type="ECO:0000313" key="11">
    <source>
        <dbReference type="Proteomes" id="UP001153461"/>
    </source>
</evidence>
<dbReference type="SUPFAM" id="SSF53474">
    <property type="entry name" value="alpha/beta-Hydrolases"/>
    <property type="match status" value="1"/>
</dbReference>
<dbReference type="SMART" id="SM00248">
    <property type="entry name" value="ANK"/>
    <property type="match status" value="10"/>
</dbReference>
<dbReference type="InterPro" id="IPR029058">
    <property type="entry name" value="AB_hydrolase_fold"/>
</dbReference>
<dbReference type="Gene3D" id="3.40.50.300">
    <property type="entry name" value="P-loop containing nucleotide triphosphate hydrolases"/>
    <property type="match status" value="1"/>
</dbReference>
<comment type="caution">
    <text evidence="10">The sequence shown here is derived from an EMBL/GenBank/DDBJ whole genome shotgun (WGS) entry which is preliminary data.</text>
</comment>
<feature type="repeat" description="ANK" evidence="4">
    <location>
        <begin position="1016"/>
        <end position="1048"/>
    </location>
</feature>
<dbReference type="SUPFAM" id="SSF52540">
    <property type="entry name" value="P-loop containing nucleoside triphosphate hydrolases"/>
    <property type="match status" value="1"/>
</dbReference>
<dbReference type="InterPro" id="IPR036770">
    <property type="entry name" value="Ankyrin_rpt-contain_sf"/>
</dbReference>
<dbReference type="OrthoDB" id="408631at2759"/>
<evidence type="ECO:0000256" key="5">
    <source>
        <dbReference type="SAM" id="Coils"/>
    </source>
</evidence>
<name>A0A9W4MU99_PENNA</name>
<feature type="domain" description="DUF676" evidence="7">
    <location>
        <begin position="128"/>
        <end position="227"/>
    </location>
</feature>
<dbReference type="InterPro" id="IPR051165">
    <property type="entry name" value="Multifunctional_ANK_Repeat"/>
</dbReference>
<feature type="coiled-coil region" evidence="5">
    <location>
        <begin position="393"/>
        <end position="420"/>
    </location>
</feature>
<evidence type="ECO:0000256" key="6">
    <source>
        <dbReference type="SAM" id="MobiDB-lite"/>
    </source>
</evidence>
<dbReference type="Gene3D" id="1.25.40.20">
    <property type="entry name" value="Ankyrin repeat-containing domain"/>
    <property type="match status" value="2"/>
</dbReference>
<feature type="domain" description="Nephrocystin 3-like N-terminal" evidence="9">
    <location>
        <begin position="319"/>
        <end position="477"/>
    </location>
</feature>
<dbReference type="Pfam" id="PF24883">
    <property type="entry name" value="NPHP3_N"/>
    <property type="match status" value="1"/>
</dbReference>
<evidence type="ECO:0000256" key="4">
    <source>
        <dbReference type="PROSITE-ProRule" id="PRU00023"/>
    </source>
</evidence>
<evidence type="ECO:0000256" key="2">
    <source>
        <dbReference type="ARBA" id="ARBA00022737"/>
    </source>
</evidence>
<dbReference type="GO" id="GO:0072330">
    <property type="term" value="P:monocarboxylic acid biosynthetic process"/>
    <property type="evidence" value="ECO:0007669"/>
    <property type="project" value="UniProtKB-ARBA"/>
</dbReference>
<evidence type="ECO:0000259" key="7">
    <source>
        <dbReference type="Pfam" id="PF05057"/>
    </source>
</evidence>
<dbReference type="Pfam" id="PF22939">
    <property type="entry name" value="WHD_GPIID"/>
    <property type="match status" value="1"/>
</dbReference>
<feature type="domain" description="GPI inositol-deacylase winged helix" evidence="8">
    <location>
        <begin position="588"/>
        <end position="687"/>
    </location>
</feature>
<dbReference type="InterPro" id="IPR056884">
    <property type="entry name" value="NPHP3-like_N"/>
</dbReference>